<keyword evidence="1 3" id="KW-0808">Transferase</keyword>
<reference evidence="3 4" key="1">
    <citation type="submission" date="2019-06" db="EMBL/GenBank/DDBJ databases">
        <title>Metagenome assembled Genome of Spiribacter salinus SL48-SHIP from the microbial mat of Salt Lake 48 (Novosibirsk region, Russia).</title>
        <authorList>
            <person name="Shipova A."/>
            <person name="Rozanov A.S."/>
            <person name="Bryanskaya A.V."/>
            <person name="Peltek S.E."/>
        </authorList>
    </citation>
    <scope>NUCLEOTIDE SEQUENCE [LARGE SCALE GENOMIC DNA]</scope>
    <source>
        <strain evidence="3">SL48-SHIP-2</strain>
    </source>
</reference>
<dbReference type="Pfam" id="PF00534">
    <property type="entry name" value="Glycos_transf_1"/>
    <property type="match status" value="1"/>
</dbReference>
<dbReference type="EMBL" id="VIFK01000001">
    <property type="protein sequence ID" value="TQF01035.1"/>
    <property type="molecule type" value="Genomic_DNA"/>
</dbReference>
<organism evidence="3 4">
    <name type="scientific">Spiribacter salinus</name>
    <dbReference type="NCBI Taxonomy" id="1335746"/>
    <lineage>
        <taxon>Bacteria</taxon>
        <taxon>Pseudomonadati</taxon>
        <taxon>Pseudomonadota</taxon>
        <taxon>Gammaproteobacteria</taxon>
        <taxon>Chromatiales</taxon>
        <taxon>Ectothiorhodospiraceae</taxon>
        <taxon>Spiribacter</taxon>
    </lineage>
</organism>
<dbReference type="PANTHER" id="PTHR46401">
    <property type="entry name" value="GLYCOSYLTRANSFERASE WBBK-RELATED"/>
    <property type="match status" value="1"/>
</dbReference>
<evidence type="ECO:0000313" key="4">
    <source>
        <dbReference type="Proteomes" id="UP000315400"/>
    </source>
</evidence>
<comment type="caution">
    <text evidence="3">The sequence shown here is derived from an EMBL/GenBank/DDBJ whole genome shotgun (WGS) entry which is preliminary data.</text>
</comment>
<feature type="domain" description="Glycosyl transferase family 1" evidence="2">
    <location>
        <begin position="170"/>
        <end position="329"/>
    </location>
</feature>
<accession>A0A540VW85</accession>
<dbReference type="STRING" id="1260251.SPISAL_06015"/>
<evidence type="ECO:0000313" key="3">
    <source>
        <dbReference type="EMBL" id="TQF01035.1"/>
    </source>
</evidence>
<proteinExistence type="predicted"/>
<dbReference type="Gene3D" id="3.40.50.2000">
    <property type="entry name" value="Glycogen Phosphorylase B"/>
    <property type="match status" value="2"/>
</dbReference>
<name>A0A540VW85_9GAMM</name>
<dbReference type="GO" id="GO:0009103">
    <property type="term" value="P:lipopolysaccharide biosynthetic process"/>
    <property type="evidence" value="ECO:0007669"/>
    <property type="project" value="TreeGrafter"/>
</dbReference>
<dbReference type="Proteomes" id="UP000315400">
    <property type="component" value="Unassembled WGS sequence"/>
</dbReference>
<dbReference type="GO" id="GO:0016757">
    <property type="term" value="F:glycosyltransferase activity"/>
    <property type="evidence" value="ECO:0007669"/>
    <property type="project" value="InterPro"/>
</dbReference>
<dbReference type="AlphaFoldDB" id="A0A540VW85"/>
<gene>
    <name evidence="3" type="ORF">FKY71_00185</name>
</gene>
<dbReference type="InterPro" id="IPR001296">
    <property type="entry name" value="Glyco_trans_1"/>
</dbReference>
<dbReference type="CDD" id="cd03801">
    <property type="entry name" value="GT4_PimA-like"/>
    <property type="match status" value="1"/>
</dbReference>
<dbReference type="SUPFAM" id="SSF53756">
    <property type="entry name" value="UDP-Glycosyltransferase/glycogen phosphorylase"/>
    <property type="match status" value="1"/>
</dbReference>
<evidence type="ECO:0000256" key="1">
    <source>
        <dbReference type="ARBA" id="ARBA00022679"/>
    </source>
</evidence>
<protein>
    <submittedName>
        <fullName evidence="3">Glycosyltransferase family 4 protein</fullName>
    </submittedName>
</protein>
<evidence type="ECO:0000259" key="2">
    <source>
        <dbReference type="Pfam" id="PF00534"/>
    </source>
</evidence>
<sequence>MAERVSHCHFLVPGSLDRPTGGSRYDRAIVEGLRQAGQPVVVHELAGEYPGANPAAEAAVAEALRQIPPGTPTVVDGLVLGALPTCFAAESGHLPTIALIHHPLGEETGLSHTQADALLRQERAALATVNAVLATSEFTAGRLRELGLYRGAIHIARPGVQRADVVRIRPNDDLVQLLCIGSITPRKGQDVLVEALHQVSDCDWQCHLIGDTRLDATFARQVKAQISRYDLTERITLPGALSADALEQAYQAADLFVLPSHYEGYGMVITEAIAHGLPIVTTTGGALATTLPPAAGLATPPGDATALATALRQVITDPHRHDQLARGARIARETLADWQPAIATVMALVQEMNQDA</sequence>
<dbReference type="PANTHER" id="PTHR46401:SF2">
    <property type="entry name" value="GLYCOSYLTRANSFERASE WBBK-RELATED"/>
    <property type="match status" value="1"/>
</dbReference>